<dbReference type="RefSeq" id="WP_188705028.1">
    <property type="nucleotide sequence ID" value="NZ_BMLX01000003.1"/>
</dbReference>
<dbReference type="EMBL" id="BMLX01000003">
    <property type="protein sequence ID" value="GGP22864.1"/>
    <property type="molecule type" value="Genomic_DNA"/>
</dbReference>
<dbReference type="Pfam" id="PF14344">
    <property type="entry name" value="DUF4397"/>
    <property type="match status" value="1"/>
</dbReference>
<dbReference type="Proteomes" id="UP000637267">
    <property type="component" value="Unassembled WGS sequence"/>
</dbReference>
<comment type="caution">
    <text evidence="2">The sequence shown here is derived from an EMBL/GenBank/DDBJ whole genome shotgun (WGS) entry which is preliminary data.</text>
</comment>
<dbReference type="InterPro" id="IPR025510">
    <property type="entry name" value="DUF4397"/>
</dbReference>
<organism evidence="2 3">
    <name type="scientific">Silvimonas iriomotensis</name>
    <dbReference type="NCBI Taxonomy" id="449662"/>
    <lineage>
        <taxon>Bacteria</taxon>
        <taxon>Pseudomonadati</taxon>
        <taxon>Pseudomonadota</taxon>
        <taxon>Betaproteobacteria</taxon>
        <taxon>Neisseriales</taxon>
        <taxon>Chitinibacteraceae</taxon>
        <taxon>Silvimonas</taxon>
    </lineage>
</organism>
<protein>
    <submittedName>
        <fullName evidence="2">Lipoprotein</fullName>
    </submittedName>
</protein>
<accession>A0ABQ2PBE7</accession>
<sequence length="271" mass="27697">MSGANDSYKKRTLSGWIKAIALIAGLGSVLLLSACGGDDGPDDRLGLSKPALRLINAFPDGPTIDVATNGTNSASGLAYLGVKAYYDIDDTATTVTATLNGTTTPVANASFTAATGHKYTFAFVAGTSASNDAVLIDDPYEKGLLSNQARVRILNAAFNAGAVDVYILKPTDSLASATPVAGNVGFKTAYPASGNDSIDLDGGTVTIVVTNSGSKTPIFTSTQTSLDDNADWLINVVPQQGIAAVTPNAVKVLVVKTNDTDNPGFELTAAS</sequence>
<gene>
    <name evidence="2" type="ORF">GCM10010970_28640</name>
</gene>
<evidence type="ECO:0000259" key="1">
    <source>
        <dbReference type="Pfam" id="PF14344"/>
    </source>
</evidence>
<proteinExistence type="predicted"/>
<evidence type="ECO:0000313" key="3">
    <source>
        <dbReference type="Proteomes" id="UP000637267"/>
    </source>
</evidence>
<keyword evidence="2" id="KW-0449">Lipoprotein</keyword>
<name>A0ABQ2PBE7_9NEIS</name>
<feature type="domain" description="DUF4397" evidence="1">
    <location>
        <begin position="52"/>
        <end position="166"/>
    </location>
</feature>
<evidence type="ECO:0000313" key="2">
    <source>
        <dbReference type="EMBL" id="GGP22864.1"/>
    </source>
</evidence>
<reference evidence="3" key="1">
    <citation type="journal article" date="2019" name="Int. J. Syst. Evol. Microbiol.">
        <title>The Global Catalogue of Microorganisms (GCM) 10K type strain sequencing project: providing services to taxonomists for standard genome sequencing and annotation.</title>
        <authorList>
            <consortium name="The Broad Institute Genomics Platform"/>
            <consortium name="The Broad Institute Genome Sequencing Center for Infectious Disease"/>
            <person name="Wu L."/>
            <person name="Ma J."/>
        </authorList>
    </citation>
    <scope>NUCLEOTIDE SEQUENCE [LARGE SCALE GENOMIC DNA]</scope>
    <source>
        <strain evidence="3">CGMCC 1.8859</strain>
    </source>
</reference>
<keyword evidence="3" id="KW-1185">Reference proteome</keyword>